<gene>
    <name evidence="1" type="ORF">LCGC14_0845790</name>
</gene>
<sequence>METTKEEIRESVVEIMASCLSDNDVRPRVDELLQYLHSQGVVIKVDKKLPENRWPSSNYVSHPHFEPSHDAVSEAQQDMLKAGFTKTEPLI</sequence>
<reference evidence="1" key="1">
    <citation type="journal article" date="2015" name="Nature">
        <title>Complex archaea that bridge the gap between prokaryotes and eukaryotes.</title>
        <authorList>
            <person name="Spang A."/>
            <person name="Saw J.H."/>
            <person name="Jorgensen S.L."/>
            <person name="Zaremba-Niedzwiedzka K."/>
            <person name="Martijn J."/>
            <person name="Lind A.E."/>
            <person name="van Eijk R."/>
            <person name="Schleper C."/>
            <person name="Guy L."/>
            <person name="Ettema T.J."/>
        </authorList>
    </citation>
    <scope>NUCLEOTIDE SEQUENCE</scope>
</reference>
<dbReference type="AlphaFoldDB" id="A0A0F9SIY0"/>
<accession>A0A0F9SIY0</accession>
<evidence type="ECO:0000313" key="1">
    <source>
        <dbReference type="EMBL" id="KKN29273.1"/>
    </source>
</evidence>
<proteinExistence type="predicted"/>
<dbReference type="EMBL" id="LAZR01002498">
    <property type="protein sequence ID" value="KKN29273.1"/>
    <property type="molecule type" value="Genomic_DNA"/>
</dbReference>
<protein>
    <submittedName>
        <fullName evidence="1">Uncharacterized protein</fullName>
    </submittedName>
</protein>
<comment type="caution">
    <text evidence="1">The sequence shown here is derived from an EMBL/GenBank/DDBJ whole genome shotgun (WGS) entry which is preliminary data.</text>
</comment>
<organism evidence="1">
    <name type="scientific">marine sediment metagenome</name>
    <dbReference type="NCBI Taxonomy" id="412755"/>
    <lineage>
        <taxon>unclassified sequences</taxon>
        <taxon>metagenomes</taxon>
        <taxon>ecological metagenomes</taxon>
    </lineage>
</organism>
<name>A0A0F9SIY0_9ZZZZ</name>